<accession>A0A6M3JYL9</accession>
<dbReference type="EMBL" id="MT142103">
    <property type="protein sequence ID" value="QJA74518.1"/>
    <property type="molecule type" value="Genomic_DNA"/>
</dbReference>
<dbReference type="AlphaFoldDB" id="A0A6M3JYL9"/>
<reference evidence="1" key="1">
    <citation type="submission" date="2020-03" db="EMBL/GenBank/DDBJ databases">
        <title>The deep terrestrial virosphere.</title>
        <authorList>
            <person name="Holmfeldt K."/>
            <person name="Nilsson E."/>
            <person name="Simone D."/>
            <person name="Lopez-Fernandez M."/>
            <person name="Wu X."/>
            <person name="de Brujin I."/>
            <person name="Lundin D."/>
            <person name="Andersson A."/>
            <person name="Bertilsson S."/>
            <person name="Dopson M."/>
        </authorList>
    </citation>
    <scope>NUCLEOTIDE SEQUENCE</scope>
    <source>
        <strain evidence="1">MM415A01985</strain>
    </source>
</reference>
<dbReference type="Pfam" id="PF11367">
    <property type="entry name" value="Tail_completion_gp17"/>
    <property type="match status" value="1"/>
</dbReference>
<dbReference type="InterPro" id="IPR021508">
    <property type="entry name" value="Gp17-like"/>
</dbReference>
<evidence type="ECO:0000313" key="1">
    <source>
        <dbReference type="EMBL" id="QJA74518.1"/>
    </source>
</evidence>
<organism evidence="1">
    <name type="scientific">viral metagenome</name>
    <dbReference type="NCBI Taxonomy" id="1070528"/>
    <lineage>
        <taxon>unclassified sequences</taxon>
        <taxon>metagenomes</taxon>
        <taxon>organismal metagenomes</taxon>
    </lineage>
</organism>
<protein>
    <recommendedName>
        <fullName evidence="2">DUF3168 domain-containing protein</fullName>
    </recommendedName>
</protein>
<gene>
    <name evidence="1" type="ORF">MM415A01985_0005</name>
</gene>
<sequence length="132" mass="14377">MLIEQALMTYLLAQTTITAYVGRRIYFVEATQPTEQPYMVISKISGVRLQSHEANTHLAHPRFQFTVFAEAYSDAKGCISALQTSLQGYSGTMGGVSGVVVGGAFYDDETDLDRGDKGLYGVAADYIILHGE</sequence>
<name>A0A6M3JYL9_9ZZZZ</name>
<evidence type="ECO:0008006" key="2">
    <source>
        <dbReference type="Google" id="ProtNLM"/>
    </source>
</evidence>
<proteinExistence type="predicted"/>